<evidence type="ECO:0000313" key="4">
    <source>
        <dbReference type="Proteomes" id="UP001501508"/>
    </source>
</evidence>
<dbReference type="Pfam" id="PF00582">
    <property type="entry name" value="Usp"/>
    <property type="match status" value="1"/>
</dbReference>
<feature type="domain" description="UspA" evidence="2">
    <location>
        <begin position="1"/>
        <end position="137"/>
    </location>
</feature>
<dbReference type="CDD" id="cd00293">
    <property type="entry name" value="USP-like"/>
    <property type="match status" value="1"/>
</dbReference>
<organism evidence="3 4">
    <name type="scientific">Ravibacter arvi</name>
    <dbReference type="NCBI Taxonomy" id="2051041"/>
    <lineage>
        <taxon>Bacteria</taxon>
        <taxon>Pseudomonadati</taxon>
        <taxon>Bacteroidota</taxon>
        <taxon>Cytophagia</taxon>
        <taxon>Cytophagales</taxon>
        <taxon>Spirosomataceae</taxon>
        <taxon>Ravibacter</taxon>
    </lineage>
</organism>
<evidence type="ECO:0000259" key="2">
    <source>
        <dbReference type="Pfam" id="PF00582"/>
    </source>
</evidence>
<proteinExistence type="inferred from homology"/>
<protein>
    <submittedName>
        <fullName evidence="3">Universal stress protein</fullName>
    </submittedName>
</protein>
<accession>A0ABP8LUI0</accession>
<sequence length="279" mass="30668">MKNLLVPVDFSRNAKFALRAAKAIARRTGAKIHLLHSYIPFVPTEINIPINMDVYTDIEQSLKNSLDETLQELLASGFDASAIWSNGPVADAVAEQAAEVGADLVIIGRTGKGGFLDKLFGSTATSIVKELEGTPVLTIPPDAELDKIEKMVFATRFEIEEDEAITKVFNFCRAVGAKLDFLKLNSDIQPDIQPDEQFIGPLKSKFGFTDRDFHAINIGRSAIVPEIEAEAHKLGADILVVSSRERGFIEELLVDPSISQKLLLRVNMPLLSYRLPGYS</sequence>
<evidence type="ECO:0000256" key="1">
    <source>
        <dbReference type="ARBA" id="ARBA00008791"/>
    </source>
</evidence>
<gene>
    <name evidence="3" type="ORF">GCM10023091_13360</name>
</gene>
<dbReference type="PRINTS" id="PR01438">
    <property type="entry name" value="UNVRSLSTRESS"/>
</dbReference>
<keyword evidence="4" id="KW-1185">Reference proteome</keyword>
<reference evidence="4" key="1">
    <citation type="journal article" date="2019" name="Int. J. Syst. Evol. Microbiol.">
        <title>The Global Catalogue of Microorganisms (GCM) 10K type strain sequencing project: providing services to taxonomists for standard genome sequencing and annotation.</title>
        <authorList>
            <consortium name="The Broad Institute Genomics Platform"/>
            <consortium name="The Broad Institute Genome Sequencing Center for Infectious Disease"/>
            <person name="Wu L."/>
            <person name="Ma J."/>
        </authorList>
    </citation>
    <scope>NUCLEOTIDE SEQUENCE [LARGE SCALE GENOMIC DNA]</scope>
    <source>
        <strain evidence="4">JCM 31920</strain>
    </source>
</reference>
<dbReference type="Proteomes" id="UP001501508">
    <property type="component" value="Unassembled WGS sequence"/>
</dbReference>
<dbReference type="RefSeq" id="WP_345027516.1">
    <property type="nucleotide sequence ID" value="NZ_BAABEY010000014.1"/>
</dbReference>
<dbReference type="SUPFAM" id="SSF52402">
    <property type="entry name" value="Adenine nucleotide alpha hydrolases-like"/>
    <property type="match status" value="2"/>
</dbReference>
<dbReference type="PANTHER" id="PTHR46268:SF6">
    <property type="entry name" value="UNIVERSAL STRESS PROTEIN UP12"/>
    <property type="match status" value="1"/>
</dbReference>
<dbReference type="Gene3D" id="3.40.50.12370">
    <property type="match status" value="1"/>
</dbReference>
<name>A0ABP8LUI0_9BACT</name>
<dbReference type="PANTHER" id="PTHR46268">
    <property type="entry name" value="STRESS RESPONSE PROTEIN NHAX"/>
    <property type="match status" value="1"/>
</dbReference>
<comment type="similarity">
    <text evidence="1">Belongs to the universal stress protein A family.</text>
</comment>
<dbReference type="InterPro" id="IPR006016">
    <property type="entry name" value="UspA"/>
</dbReference>
<comment type="caution">
    <text evidence="3">The sequence shown here is derived from an EMBL/GenBank/DDBJ whole genome shotgun (WGS) entry which is preliminary data.</text>
</comment>
<evidence type="ECO:0000313" key="3">
    <source>
        <dbReference type="EMBL" id="GAA4436016.1"/>
    </source>
</evidence>
<dbReference type="InterPro" id="IPR006015">
    <property type="entry name" value="Universal_stress_UspA"/>
</dbReference>
<dbReference type="EMBL" id="BAABEY010000014">
    <property type="protein sequence ID" value="GAA4436016.1"/>
    <property type="molecule type" value="Genomic_DNA"/>
</dbReference>